<gene>
    <name evidence="1" type="ORF">DM484_08790</name>
</gene>
<comment type="caution">
    <text evidence="1">The sequence shown here is derived from an EMBL/GenBank/DDBJ whole genome shotgun (WGS) entry which is preliminary data.</text>
</comment>
<dbReference type="AlphaFoldDB" id="A0A2W4RAQ3"/>
<evidence type="ECO:0008006" key="3">
    <source>
        <dbReference type="Google" id="ProtNLM"/>
    </source>
</evidence>
<evidence type="ECO:0000313" key="2">
    <source>
        <dbReference type="Proteomes" id="UP000249396"/>
    </source>
</evidence>
<name>A0A2W4RAQ3_9GAMM</name>
<dbReference type="Proteomes" id="UP000249396">
    <property type="component" value="Unassembled WGS sequence"/>
</dbReference>
<accession>A0A2W4RAQ3</accession>
<reference evidence="1 2" key="1">
    <citation type="journal article" date="2018" name="Aquat. Microb. Ecol.">
        <title>Gammaproteobacterial methanotrophs dominate.</title>
        <authorList>
            <person name="Rissanen A.J."/>
            <person name="Saarenheimo J."/>
            <person name="Tiirola M."/>
            <person name="Peura S."/>
            <person name="Aalto S.L."/>
            <person name="Karvinen A."/>
            <person name="Nykanen H."/>
        </authorList>
    </citation>
    <scope>NUCLEOTIDE SEQUENCE [LARGE SCALE GENOMIC DNA]</scope>
    <source>
        <strain evidence="1">AMbin10</strain>
    </source>
</reference>
<proteinExistence type="predicted"/>
<protein>
    <recommendedName>
        <fullName evidence="3">Type II toxin-antitoxin system PemK/MazF family toxin</fullName>
    </recommendedName>
</protein>
<evidence type="ECO:0000313" key="1">
    <source>
        <dbReference type="EMBL" id="PZN81175.1"/>
    </source>
</evidence>
<sequence>MPTPWWPSPEAGEIAWCHFPQDQLPEPGPKPRPALVVKVFDDHAPRFYVLVAYGTSQKANQLRSGEFLISNLEMAAYRLAGLSYPTKFSFHNVVELPFNDQWFKPPPHAPFGQTPKLGVLHPSLMRRVQAAWEAAQP</sequence>
<dbReference type="EMBL" id="QJPH01000273">
    <property type="protein sequence ID" value="PZN81175.1"/>
    <property type="molecule type" value="Genomic_DNA"/>
</dbReference>
<organism evidence="1 2">
    <name type="scientific">Candidatus Methylumidiphilus alinenensis</name>
    <dbReference type="NCBI Taxonomy" id="2202197"/>
    <lineage>
        <taxon>Bacteria</taxon>
        <taxon>Pseudomonadati</taxon>
        <taxon>Pseudomonadota</taxon>
        <taxon>Gammaproteobacteria</taxon>
        <taxon>Methylococcales</taxon>
        <taxon>Candidatus Methylumidiphilus</taxon>
    </lineage>
</organism>